<dbReference type="InterPro" id="IPR036935">
    <property type="entry name" value="Ribosomal_bL9_N_sf"/>
</dbReference>
<evidence type="ECO:0000256" key="2">
    <source>
        <dbReference type="ARBA" id="ARBA00010605"/>
    </source>
</evidence>
<feature type="domain" description="Ribosomal protein L9" evidence="10">
    <location>
        <begin position="20"/>
        <end position="47"/>
    </location>
</feature>
<evidence type="ECO:0000256" key="3">
    <source>
        <dbReference type="ARBA" id="ARBA00022730"/>
    </source>
</evidence>
<evidence type="ECO:0000256" key="5">
    <source>
        <dbReference type="ARBA" id="ARBA00022980"/>
    </source>
</evidence>
<accession>A0A2H6DHU9</accession>
<dbReference type="Pfam" id="PF03948">
    <property type="entry name" value="Ribosomal_L9_C"/>
    <property type="match status" value="1"/>
</dbReference>
<reference evidence="11 12" key="1">
    <citation type="submission" date="2016-05" db="EMBL/GenBank/DDBJ databases">
        <title>Whole genome sequencing of Tetragenococcus halophilus subsp. halophilus NISL 7118.</title>
        <authorList>
            <person name="Shiwa Y."/>
            <person name="Nishimura I."/>
            <person name="Yoshikawa H."/>
            <person name="Koyama Y."/>
            <person name="Oguma T."/>
        </authorList>
    </citation>
    <scope>NUCLEOTIDE SEQUENCE [LARGE SCALE GENOMIC DNA]</scope>
    <source>
        <strain evidence="11 12">NISL 7118</strain>
    </source>
</reference>
<dbReference type="PROSITE" id="PS00651">
    <property type="entry name" value="RIBOSOMAL_L9"/>
    <property type="match status" value="1"/>
</dbReference>
<evidence type="ECO:0000256" key="4">
    <source>
        <dbReference type="ARBA" id="ARBA00022884"/>
    </source>
</evidence>
<dbReference type="GO" id="GO:1990904">
    <property type="term" value="C:ribonucleoprotein complex"/>
    <property type="evidence" value="ECO:0007669"/>
    <property type="project" value="UniProtKB-KW"/>
</dbReference>
<dbReference type="InterPro" id="IPR020069">
    <property type="entry name" value="Ribosomal_bL9_C"/>
</dbReference>
<dbReference type="SUPFAM" id="SSF55653">
    <property type="entry name" value="Ribosomal protein L9 C-domain"/>
    <property type="match status" value="1"/>
</dbReference>
<keyword evidence="3 8" id="KW-0699">rRNA-binding</keyword>
<dbReference type="InterPro" id="IPR020594">
    <property type="entry name" value="Ribosomal_bL9_bac/chp"/>
</dbReference>
<comment type="caution">
    <text evidence="11">The sequence shown here is derived from an EMBL/GenBank/DDBJ whole genome shotgun (WGS) entry which is preliminary data.</text>
</comment>
<dbReference type="Proteomes" id="UP000236214">
    <property type="component" value="Unassembled WGS sequence"/>
</dbReference>
<comment type="similarity">
    <text evidence="2 8">Belongs to the bacterial ribosomal protein bL9 family.</text>
</comment>
<evidence type="ECO:0000313" key="11">
    <source>
        <dbReference type="EMBL" id="GBD67619.1"/>
    </source>
</evidence>
<comment type="function">
    <text evidence="1 8">Binds to the 23S rRNA.</text>
</comment>
<dbReference type="Gene3D" id="3.40.5.10">
    <property type="entry name" value="Ribosomal protein L9, N-terminal domain"/>
    <property type="match status" value="1"/>
</dbReference>
<sequence length="157" mass="17664">MTRSEKTMKVIFLQDVKGKGKKGEVKNVPNGYAQNYLIKNNLAKEANQKNVAAMRGKEQAQEKEEAEQLQEAQKIKDDLEDEKTVVEVTAKAGEDGRLFGSVPSKQIAQALKSQYNIKVDKRKIELKDPIRSMGYTNVAVRLHPEVTGTIRVHVIEE</sequence>
<keyword evidence="5 8" id="KW-0689">Ribosomal protein</keyword>
<dbReference type="EMBL" id="BDEC01000013">
    <property type="protein sequence ID" value="GBD67619.1"/>
    <property type="molecule type" value="Genomic_DNA"/>
</dbReference>
<dbReference type="NCBIfam" id="TIGR00158">
    <property type="entry name" value="L9"/>
    <property type="match status" value="1"/>
</dbReference>
<evidence type="ECO:0000256" key="8">
    <source>
        <dbReference type="HAMAP-Rule" id="MF_00503"/>
    </source>
</evidence>
<evidence type="ECO:0000256" key="7">
    <source>
        <dbReference type="ARBA" id="ARBA00035292"/>
    </source>
</evidence>
<dbReference type="GO" id="GO:0019843">
    <property type="term" value="F:rRNA binding"/>
    <property type="evidence" value="ECO:0007669"/>
    <property type="project" value="UniProtKB-UniRule"/>
</dbReference>
<name>A0A2H6DHU9_TETHA</name>
<dbReference type="InterPro" id="IPR036791">
    <property type="entry name" value="Ribosomal_bL9_C_sf"/>
</dbReference>
<evidence type="ECO:0000313" key="12">
    <source>
        <dbReference type="Proteomes" id="UP000236214"/>
    </source>
</evidence>
<keyword evidence="4 8" id="KW-0694">RNA-binding</keyword>
<evidence type="ECO:0000256" key="1">
    <source>
        <dbReference type="ARBA" id="ARBA00003058"/>
    </source>
</evidence>
<dbReference type="GO" id="GO:0006412">
    <property type="term" value="P:translation"/>
    <property type="evidence" value="ECO:0007669"/>
    <property type="project" value="UniProtKB-UniRule"/>
</dbReference>
<evidence type="ECO:0000256" key="6">
    <source>
        <dbReference type="ARBA" id="ARBA00023274"/>
    </source>
</evidence>
<gene>
    <name evidence="8 11" type="primary">rplI</name>
    <name evidence="11" type="ORF">TEHN7118_0425</name>
</gene>
<dbReference type="InterPro" id="IPR000244">
    <property type="entry name" value="Ribosomal_bL9"/>
</dbReference>
<dbReference type="InterPro" id="IPR020070">
    <property type="entry name" value="Ribosomal_bL9_N"/>
</dbReference>
<dbReference type="GO" id="GO:0005840">
    <property type="term" value="C:ribosome"/>
    <property type="evidence" value="ECO:0007669"/>
    <property type="project" value="UniProtKB-KW"/>
</dbReference>
<keyword evidence="12" id="KW-1185">Reference proteome</keyword>
<dbReference type="FunFam" id="3.10.430.100:FF:000002">
    <property type="entry name" value="50S ribosomal protein L9"/>
    <property type="match status" value="1"/>
</dbReference>
<dbReference type="SUPFAM" id="SSF55658">
    <property type="entry name" value="L9 N-domain-like"/>
    <property type="match status" value="1"/>
</dbReference>
<organism evidence="11 12">
    <name type="scientific">Tetragenococcus halophilus subsp. halophilus</name>
    <dbReference type="NCBI Taxonomy" id="1513897"/>
    <lineage>
        <taxon>Bacteria</taxon>
        <taxon>Bacillati</taxon>
        <taxon>Bacillota</taxon>
        <taxon>Bacilli</taxon>
        <taxon>Lactobacillales</taxon>
        <taxon>Enterococcaceae</taxon>
        <taxon>Tetragenococcus</taxon>
    </lineage>
</organism>
<dbReference type="PANTHER" id="PTHR21368">
    <property type="entry name" value="50S RIBOSOMAL PROTEIN L9"/>
    <property type="match status" value="1"/>
</dbReference>
<keyword evidence="6 8" id="KW-0687">Ribonucleoprotein</keyword>
<evidence type="ECO:0000256" key="9">
    <source>
        <dbReference type="SAM" id="MobiDB-lite"/>
    </source>
</evidence>
<protein>
    <recommendedName>
        <fullName evidence="7 8">Large ribosomal subunit protein bL9</fullName>
    </recommendedName>
</protein>
<dbReference type="HAMAP" id="MF_00503">
    <property type="entry name" value="Ribosomal_bL9"/>
    <property type="match status" value="1"/>
</dbReference>
<dbReference type="InterPro" id="IPR009027">
    <property type="entry name" value="Ribosomal_bL9/RNase_H1_N"/>
</dbReference>
<dbReference type="Pfam" id="PF01281">
    <property type="entry name" value="Ribosomal_L9_N"/>
    <property type="match status" value="1"/>
</dbReference>
<evidence type="ECO:0000259" key="10">
    <source>
        <dbReference type="PROSITE" id="PS00651"/>
    </source>
</evidence>
<dbReference type="GO" id="GO:0003735">
    <property type="term" value="F:structural constituent of ribosome"/>
    <property type="evidence" value="ECO:0007669"/>
    <property type="project" value="InterPro"/>
</dbReference>
<dbReference type="AlphaFoldDB" id="A0A2H6DHU9"/>
<dbReference type="FunFam" id="3.40.5.10:FF:000002">
    <property type="entry name" value="50S ribosomal protein L9"/>
    <property type="match status" value="1"/>
</dbReference>
<dbReference type="Gene3D" id="3.10.430.100">
    <property type="entry name" value="Ribosomal protein L9, C-terminal domain"/>
    <property type="match status" value="1"/>
</dbReference>
<proteinExistence type="inferred from homology"/>
<feature type="region of interest" description="Disordered" evidence="9">
    <location>
        <begin position="53"/>
        <end position="76"/>
    </location>
</feature>